<dbReference type="Gene3D" id="2.60.120.10">
    <property type="entry name" value="Jelly Rolls"/>
    <property type="match status" value="1"/>
</dbReference>
<reference evidence="2 3" key="1">
    <citation type="submission" date="2020-02" db="EMBL/GenBank/DDBJ databases">
        <authorList>
            <person name="Criscuolo A."/>
        </authorList>
    </citation>
    <scope>NUCLEOTIDE SEQUENCE [LARGE SCALE GENOMIC DNA]</scope>
    <source>
        <strain evidence="2">CECT7796</strain>
    </source>
</reference>
<protein>
    <recommendedName>
        <fullName evidence="1">Cupin type-2 domain-containing protein</fullName>
    </recommendedName>
</protein>
<dbReference type="PANTHER" id="PTHR36156:SF2">
    <property type="entry name" value="CUPIN TYPE-2 DOMAIN-CONTAINING PROTEIN"/>
    <property type="match status" value="1"/>
</dbReference>
<feature type="domain" description="Cupin type-2" evidence="1">
    <location>
        <begin position="89"/>
        <end position="149"/>
    </location>
</feature>
<comment type="caution">
    <text evidence="2">The sequence shown here is derived from an EMBL/GenBank/DDBJ whole genome shotgun (WGS) entry which is preliminary data.</text>
</comment>
<proteinExistence type="predicted"/>
<keyword evidence="3" id="KW-1185">Reference proteome</keyword>
<dbReference type="RefSeq" id="WP_173965193.1">
    <property type="nucleotide sequence ID" value="NZ_CADCST010000068.1"/>
</dbReference>
<evidence type="ECO:0000259" key="1">
    <source>
        <dbReference type="Pfam" id="PF07883"/>
    </source>
</evidence>
<accession>A0ABN7EI63</accession>
<dbReference type="InterPro" id="IPR047142">
    <property type="entry name" value="OryJ/VirC-like"/>
</dbReference>
<dbReference type="InterPro" id="IPR013096">
    <property type="entry name" value="Cupin_2"/>
</dbReference>
<dbReference type="SUPFAM" id="SSF51182">
    <property type="entry name" value="RmlC-like cupins"/>
    <property type="match status" value="1"/>
</dbReference>
<dbReference type="EMBL" id="CADCST010000068">
    <property type="protein sequence ID" value="CAA9196624.1"/>
    <property type="molecule type" value="Genomic_DNA"/>
</dbReference>
<name>A0ABN7EI63_9FLAO</name>
<organism evidence="2 3">
    <name type="scientific">Flavobacterium collinsii</name>
    <dbReference type="NCBI Taxonomy" id="1114861"/>
    <lineage>
        <taxon>Bacteria</taxon>
        <taxon>Pseudomonadati</taxon>
        <taxon>Bacteroidota</taxon>
        <taxon>Flavobacteriia</taxon>
        <taxon>Flavobacteriales</taxon>
        <taxon>Flavobacteriaceae</taxon>
        <taxon>Flavobacterium</taxon>
    </lineage>
</organism>
<evidence type="ECO:0000313" key="3">
    <source>
        <dbReference type="Proteomes" id="UP000474567"/>
    </source>
</evidence>
<dbReference type="Pfam" id="PF07883">
    <property type="entry name" value="Cupin_2"/>
    <property type="match status" value="1"/>
</dbReference>
<dbReference type="PANTHER" id="PTHR36156">
    <property type="entry name" value="SLR2101 PROTEIN"/>
    <property type="match status" value="1"/>
</dbReference>
<sequence length="160" mass="17727">MKTIPRRIVTGIQNGKSIIEKDALVTNVSEHFPGLIISDIWSTDCMPVLLNEEKVIDNTAFPHTPENGSYFRYVQIPPDASLGIVAHKGEPHPLMHQTDTLDYIVILSGEIYLIVDEGETLLQAGDIVVQRGTNHAWSNRSELPCIQLAVLLDAGAYKRP</sequence>
<dbReference type="Proteomes" id="UP000474567">
    <property type="component" value="Unassembled WGS sequence"/>
</dbReference>
<gene>
    <name evidence="2" type="ORF">FLACOL7796_01250</name>
</gene>
<dbReference type="InterPro" id="IPR014710">
    <property type="entry name" value="RmlC-like_jellyroll"/>
</dbReference>
<dbReference type="CDD" id="cd02231">
    <property type="entry name" value="cupin_BLL6423-like"/>
    <property type="match status" value="1"/>
</dbReference>
<dbReference type="InterPro" id="IPR011051">
    <property type="entry name" value="RmlC_Cupin_sf"/>
</dbReference>
<evidence type="ECO:0000313" key="2">
    <source>
        <dbReference type="EMBL" id="CAA9196624.1"/>
    </source>
</evidence>